<feature type="transmembrane region" description="Helical" evidence="14">
    <location>
        <begin position="79"/>
        <end position="108"/>
    </location>
</feature>
<dbReference type="GO" id="GO:0016887">
    <property type="term" value="F:ATP hydrolysis activity"/>
    <property type="evidence" value="ECO:0007669"/>
    <property type="project" value="InterPro"/>
</dbReference>
<dbReference type="Proteomes" id="UP000192578">
    <property type="component" value="Unassembled WGS sequence"/>
</dbReference>
<feature type="transmembrane region" description="Helical" evidence="14">
    <location>
        <begin position="1250"/>
        <end position="1269"/>
    </location>
</feature>
<dbReference type="GO" id="GO:0016020">
    <property type="term" value="C:membrane"/>
    <property type="evidence" value="ECO:0007669"/>
    <property type="project" value="UniProtKB-SubCell"/>
</dbReference>
<feature type="transmembrane region" description="Helical" evidence="14">
    <location>
        <begin position="1226"/>
        <end position="1244"/>
    </location>
</feature>
<feature type="transmembrane region" description="Helical" evidence="14">
    <location>
        <begin position="489"/>
        <end position="508"/>
    </location>
</feature>
<evidence type="ECO:0000256" key="4">
    <source>
        <dbReference type="ARBA" id="ARBA00022448"/>
    </source>
</evidence>
<feature type="transmembrane region" description="Helical" evidence="14">
    <location>
        <begin position="575"/>
        <end position="597"/>
    </location>
</feature>
<feature type="domain" description="ABC transporter" evidence="15">
    <location>
        <begin position="677"/>
        <end position="914"/>
    </location>
</feature>
<keyword evidence="11 14" id="KW-0472">Membrane</keyword>
<evidence type="ECO:0000259" key="16">
    <source>
        <dbReference type="PROSITE" id="PS50929"/>
    </source>
</evidence>
<feature type="domain" description="ABC transmembrane type-1" evidence="16">
    <location>
        <begin position="995"/>
        <end position="1277"/>
    </location>
</feature>
<dbReference type="InterPro" id="IPR003593">
    <property type="entry name" value="AAA+_ATPase"/>
</dbReference>
<keyword evidence="8" id="KW-0067">ATP-binding</keyword>
<evidence type="ECO:0000313" key="17">
    <source>
        <dbReference type="EMBL" id="OWA53530.1"/>
    </source>
</evidence>
<evidence type="ECO:0000256" key="5">
    <source>
        <dbReference type="ARBA" id="ARBA00022692"/>
    </source>
</evidence>
<feature type="transmembrane region" description="Helical" evidence="14">
    <location>
        <begin position="154"/>
        <end position="176"/>
    </location>
</feature>
<dbReference type="Pfam" id="PF00664">
    <property type="entry name" value="ABC_membrane"/>
    <property type="match status" value="2"/>
</dbReference>
<feature type="transmembrane region" description="Helical" evidence="14">
    <location>
        <begin position="986"/>
        <end position="1006"/>
    </location>
</feature>
<feature type="transmembrane region" description="Helical" evidence="14">
    <location>
        <begin position="388"/>
        <end position="410"/>
    </location>
</feature>
<dbReference type="PROSITE" id="PS50929">
    <property type="entry name" value="ABC_TM1F"/>
    <property type="match status" value="2"/>
</dbReference>
<evidence type="ECO:0000256" key="2">
    <source>
        <dbReference type="ARBA" id="ARBA00009726"/>
    </source>
</evidence>
<dbReference type="GO" id="GO:0005524">
    <property type="term" value="F:ATP binding"/>
    <property type="evidence" value="ECO:0007669"/>
    <property type="project" value="UniProtKB-KW"/>
</dbReference>
<evidence type="ECO:0000256" key="12">
    <source>
        <dbReference type="ARBA" id="ARBA00034018"/>
    </source>
</evidence>
<dbReference type="InterPro" id="IPR011527">
    <property type="entry name" value="ABC1_TM_dom"/>
</dbReference>
<feature type="transmembrane region" description="Helical" evidence="14">
    <location>
        <begin position="39"/>
        <end position="58"/>
    </location>
</feature>
<gene>
    <name evidence="17" type="ORF">BV898_17956</name>
</gene>
<feature type="domain" description="ABC transmembrane type-1" evidence="16">
    <location>
        <begin position="349"/>
        <end position="631"/>
    </location>
</feature>
<keyword evidence="4" id="KW-0813">Transport</keyword>
<dbReference type="Gene3D" id="3.40.50.300">
    <property type="entry name" value="P-loop containing nucleotide triphosphate hydrolases"/>
    <property type="match status" value="2"/>
</dbReference>
<dbReference type="Gene3D" id="1.20.1560.10">
    <property type="entry name" value="ABC transporter type 1, transmembrane domain"/>
    <property type="match status" value="2"/>
</dbReference>
<dbReference type="GO" id="GO:0008559">
    <property type="term" value="F:ABC-type xenobiotic transporter activity"/>
    <property type="evidence" value="ECO:0007669"/>
    <property type="project" value="UniProtKB-EC"/>
</dbReference>
<dbReference type="CDD" id="cd18605">
    <property type="entry name" value="ABC_6TM_MRP7_D2_like"/>
    <property type="match status" value="1"/>
</dbReference>
<evidence type="ECO:0000256" key="7">
    <source>
        <dbReference type="ARBA" id="ARBA00022741"/>
    </source>
</evidence>
<reference evidence="18" key="1">
    <citation type="submission" date="2017-01" db="EMBL/GenBank/DDBJ databases">
        <title>Comparative genomics of anhydrobiosis in the tardigrade Hypsibius dujardini.</title>
        <authorList>
            <person name="Yoshida Y."/>
            <person name="Koutsovoulos G."/>
            <person name="Laetsch D."/>
            <person name="Stevens L."/>
            <person name="Kumar S."/>
            <person name="Horikawa D."/>
            <person name="Ishino K."/>
            <person name="Komine S."/>
            <person name="Tomita M."/>
            <person name="Blaxter M."/>
            <person name="Arakawa K."/>
        </authorList>
    </citation>
    <scope>NUCLEOTIDE SEQUENCE [LARGE SCALE GENOMIC DNA]</scope>
    <source>
        <strain evidence="18">Z151</strain>
    </source>
</reference>
<dbReference type="SUPFAM" id="SSF52540">
    <property type="entry name" value="P-loop containing nucleoside triphosphate hydrolases"/>
    <property type="match status" value="2"/>
</dbReference>
<evidence type="ECO:0000256" key="6">
    <source>
        <dbReference type="ARBA" id="ARBA00022737"/>
    </source>
</evidence>
<feature type="transmembrane region" description="Helical" evidence="14">
    <location>
        <begin position="609"/>
        <end position="634"/>
    </location>
</feature>
<name>A0A9X6NGL4_HYPEX</name>
<dbReference type="FunFam" id="3.40.50.300:FF:000997">
    <property type="entry name" value="Multidrug resistance-associated protein 1"/>
    <property type="match status" value="1"/>
</dbReference>
<dbReference type="EC" id="7.6.2.2" evidence="3"/>
<dbReference type="PROSITE" id="PS50893">
    <property type="entry name" value="ABC_TRANSPORTER_2"/>
    <property type="match status" value="2"/>
</dbReference>
<dbReference type="FunFam" id="1.20.1560.10:FF:000113">
    <property type="entry name" value="ABC transporter, putative"/>
    <property type="match status" value="1"/>
</dbReference>
<feature type="domain" description="ABC transporter" evidence="15">
    <location>
        <begin position="1315"/>
        <end position="1549"/>
    </location>
</feature>
<comment type="catalytic activity">
    <reaction evidence="12">
        <text>ATP + H2O + xenobioticSide 1 = ADP + phosphate + xenobioticSide 2.</text>
        <dbReference type="EC" id="7.6.2.2"/>
    </reaction>
</comment>
<dbReference type="PROSITE" id="PS00211">
    <property type="entry name" value="ABC_TRANSPORTER_1"/>
    <property type="match status" value="2"/>
</dbReference>
<evidence type="ECO:0000256" key="13">
    <source>
        <dbReference type="SAM" id="MobiDB-lite"/>
    </source>
</evidence>
<dbReference type="FunFam" id="3.40.50.300:FF:000838">
    <property type="entry name" value="ABC multidrug transporter (Eurofung)"/>
    <property type="match status" value="1"/>
</dbReference>
<keyword evidence="18" id="KW-1185">Reference proteome</keyword>
<feature type="transmembrane region" description="Helical" evidence="14">
    <location>
        <begin position="114"/>
        <end position="133"/>
    </location>
</feature>
<feature type="transmembrane region" description="Helical" evidence="14">
    <location>
        <begin position="1137"/>
        <end position="1156"/>
    </location>
</feature>
<keyword evidence="9" id="KW-1278">Translocase</keyword>
<dbReference type="InterPro" id="IPR036640">
    <property type="entry name" value="ABC1_TM_sf"/>
</dbReference>
<feature type="transmembrane region" description="Helical" evidence="14">
    <location>
        <begin position="1041"/>
        <end position="1065"/>
    </location>
</feature>
<feature type="region of interest" description="Disordered" evidence="13">
    <location>
        <begin position="942"/>
        <end position="964"/>
    </location>
</feature>
<keyword evidence="10 14" id="KW-1133">Transmembrane helix</keyword>
<feature type="transmembrane region" description="Helical" evidence="14">
    <location>
        <begin position="465"/>
        <end position="483"/>
    </location>
</feature>
<comment type="similarity">
    <text evidence="2">Belongs to the ABC transporter superfamily. ABCC family. Conjugate transporter (TC 3.A.1.208) subfamily.</text>
</comment>
<accession>A0A9X6NGL4</accession>
<evidence type="ECO:0000256" key="1">
    <source>
        <dbReference type="ARBA" id="ARBA00004141"/>
    </source>
</evidence>
<evidence type="ECO:0000256" key="11">
    <source>
        <dbReference type="ARBA" id="ARBA00023136"/>
    </source>
</evidence>
<dbReference type="InterPro" id="IPR003439">
    <property type="entry name" value="ABC_transporter-like_ATP-bd"/>
</dbReference>
<evidence type="ECO:0000259" key="15">
    <source>
        <dbReference type="PROSITE" id="PS50893"/>
    </source>
</evidence>
<proteinExistence type="inferred from homology"/>
<dbReference type="OrthoDB" id="6500128at2759"/>
<dbReference type="InterPro" id="IPR050173">
    <property type="entry name" value="ABC_transporter_C-like"/>
</dbReference>
<comment type="subcellular location">
    <subcellularLocation>
        <location evidence="1">Membrane</location>
        <topology evidence="1">Multi-pass membrane protein</topology>
    </subcellularLocation>
</comment>
<feature type="transmembrane region" description="Helical" evidence="14">
    <location>
        <begin position="339"/>
        <end position="361"/>
    </location>
</feature>
<keyword evidence="6" id="KW-0677">Repeat</keyword>
<organism evidence="17 18">
    <name type="scientific">Hypsibius exemplaris</name>
    <name type="common">Freshwater tardigrade</name>
    <dbReference type="NCBI Taxonomy" id="2072580"/>
    <lineage>
        <taxon>Eukaryota</taxon>
        <taxon>Metazoa</taxon>
        <taxon>Ecdysozoa</taxon>
        <taxon>Tardigrada</taxon>
        <taxon>Eutardigrada</taxon>
        <taxon>Parachela</taxon>
        <taxon>Hypsibioidea</taxon>
        <taxon>Hypsibiidae</taxon>
        <taxon>Hypsibius</taxon>
    </lineage>
</organism>
<keyword evidence="7" id="KW-0547">Nucleotide-binding</keyword>
<feature type="compositionally biased region" description="Polar residues" evidence="13">
    <location>
        <begin position="225"/>
        <end position="234"/>
    </location>
</feature>
<keyword evidence="5 14" id="KW-0812">Transmembrane</keyword>
<dbReference type="CDD" id="cd03244">
    <property type="entry name" value="ABCC_MRP_domain2"/>
    <property type="match status" value="1"/>
</dbReference>
<evidence type="ECO:0000256" key="14">
    <source>
        <dbReference type="SAM" id="Phobius"/>
    </source>
</evidence>
<evidence type="ECO:0000313" key="18">
    <source>
        <dbReference type="Proteomes" id="UP000192578"/>
    </source>
</evidence>
<feature type="transmembrane region" description="Helical" evidence="14">
    <location>
        <begin position="188"/>
        <end position="215"/>
    </location>
</feature>
<protein>
    <recommendedName>
        <fullName evidence="3">ABC-type xenobiotic transporter</fullName>
        <ecNumber evidence="3">7.6.2.2</ecNumber>
    </recommendedName>
</protein>
<dbReference type="FunFam" id="1.20.1560.10:FF:000037">
    <property type="entry name" value="ATP-binding cassette subfamily C member 10"/>
    <property type="match status" value="1"/>
</dbReference>
<evidence type="ECO:0000256" key="9">
    <source>
        <dbReference type="ARBA" id="ARBA00022967"/>
    </source>
</evidence>
<dbReference type="CDD" id="cd03250">
    <property type="entry name" value="ABCC_MRP_domain1"/>
    <property type="match status" value="1"/>
</dbReference>
<evidence type="ECO:0000256" key="8">
    <source>
        <dbReference type="ARBA" id="ARBA00022840"/>
    </source>
</evidence>
<sequence>MAPEDWVALCPEFYFGNGTPREEFIWDSTADDLTFCSQAIFHTAAHAVFLIVTAFYVGRLEWRRPSGAGSVMRNAEMRTVTVSWALRFFVSLAILILHFLAFILQLVWLEDHSVFGLISYAEFPVSLLAWLLHSSVTFNLTRRHSSLQVDGSDSLLLVLAWCPVFVTSTLTLRSVLLPRHSPNRVHTLITIVTFACQLLYITAGVLELYSSCIFIEDSRNRRISRTPSESSSIETGDPEETAEEDQRLINETPEPPSGVDPSVLIEEPKLGEPRFWGPLRFFLFLWVDPLMRRGANGRLRRADDLFEMPQKLRADQHAEALQRELARNAKSSKYYLPQVLIRLWGLRWLLLGVMKFAYSFLQYSSPLFVNVLVETIENPGKYPEYVGYLYGFGLIAVNLISNAVQLHYVFQVEKLAMCVRGALVDTVYGKLLRVHSSALSESMTSGQVVNLVGTDCQKVSENCQYLHQLWALPLQIAVALFLLYQQVGFAFIGGLVFTILLVPLNQLLASKISKQVEENLKQRDSRVKLMGEALSAIRVIKFHAWEKWFSERVGAVRTKEMRTVKVIKYLDAWCVYFWATTPLIMSVLTFTTFVMMGGQLTAAKVFTCLSVFGLVIVPLNAIPWIITGTVEAWISAKRLQTFLKLSEIDVKSYYAILDAPPARPGTNERNSSSAITIRQGNFTWTPQKDPALPGPHEVIANQLEDVELTIKRGELVGIIGRVGSGKSSLLNAIVAEMYQVDGLVGIGEHDLQDGFGFVPQDNWIQQGTVLSNTQFALPNSEMERYRGVIEACALEQDLQLLPAGDLTQIGEHGVTLSGGQKARIALARAVMQDKAIILMDDPLSAVDAQVANHIFEQCIVRLLRGKTRLFVTHHVDFLRSADRVIVMKDGRVVEHGPPERVLPRLPSLVEVDDLSRKDAAATDESETDEEIAVGENALLSRAPSEAVSSRSKFGRKRKNKTAQLVQDEQREYGTVKLSVYQQYWKAVGNFWAVSVFASLIAMQASYNVTDWWLSYWVTHEKDTFDPATNTTVTDAKYYLTVYGAIGAGNSVWAFIRSFVFAYAGLRAAYRMHDLLLSKVMRGRMLFFDSTPSGRILNRFAKDVTSVDNQLPFMLNILLACIFQLLGTLMVICYGLPWFVLLLIPIAPLYYFIQRFYRSTSREIKRINSLTQSPIYSLCTETVEGLATIRAMRADDFFHARCRRLLEDNLRAQFADMAANKWLNMRLQFLSMVIVSGVVMIALLVKSAAGTLGLTVSYSLTVVGVLNNFVTSLIETEKEMVSVERVMQYLADIQEEKYDGTLLQAPDEAWPLRGAVEFRGVGLRYREDLPAVLSDFTLTIRPAERIGVVGRTGAGKSSFLVTLFRLAEISHGSITIDGVDILHLPLQQLRSRLAIIPQTPSLFDASIRDNLDPLHKASDAELWSAIDMCDLRGAVDKLGGHLDVLVGENGRKLSLGQKQLVCLARALLTKARIICLDEATASVDYETDRLIQATLRRACSTSTVITIAHRLQTVMDYDRIVVMSEGRIVECDTPENLLALPTSHFAMLHQQSQRSGSATA</sequence>
<dbReference type="SUPFAM" id="SSF90123">
    <property type="entry name" value="ABC transporter transmembrane region"/>
    <property type="match status" value="2"/>
</dbReference>
<feature type="region of interest" description="Disordered" evidence="13">
    <location>
        <begin position="225"/>
        <end position="262"/>
    </location>
</feature>
<dbReference type="SMART" id="SM00382">
    <property type="entry name" value="AAA"/>
    <property type="match status" value="2"/>
</dbReference>
<dbReference type="PANTHER" id="PTHR24223:SF330">
    <property type="entry name" value="ATP-BINDING CASSETTE SUB-FAMILY C MEMBER 10"/>
    <property type="match status" value="1"/>
</dbReference>
<dbReference type="EMBL" id="MTYJ01000328">
    <property type="protein sequence ID" value="OWA53530.1"/>
    <property type="molecule type" value="Genomic_DNA"/>
</dbReference>
<dbReference type="CDD" id="cd18598">
    <property type="entry name" value="ABC_6TM_MRP7_D1_like"/>
    <property type="match status" value="1"/>
</dbReference>
<dbReference type="InterPro" id="IPR017871">
    <property type="entry name" value="ABC_transporter-like_CS"/>
</dbReference>
<comment type="caution">
    <text evidence="17">The sequence shown here is derived from an EMBL/GenBank/DDBJ whole genome shotgun (WGS) entry which is preliminary data.</text>
</comment>
<evidence type="ECO:0000256" key="10">
    <source>
        <dbReference type="ARBA" id="ARBA00022989"/>
    </source>
</evidence>
<dbReference type="PANTHER" id="PTHR24223">
    <property type="entry name" value="ATP-BINDING CASSETTE SUB-FAMILY C"/>
    <property type="match status" value="1"/>
</dbReference>
<dbReference type="Pfam" id="PF00005">
    <property type="entry name" value="ABC_tran"/>
    <property type="match status" value="2"/>
</dbReference>
<dbReference type="InterPro" id="IPR027417">
    <property type="entry name" value="P-loop_NTPase"/>
</dbReference>
<evidence type="ECO:0000256" key="3">
    <source>
        <dbReference type="ARBA" id="ARBA00012191"/>
    </source>
</evidence>
<feature type="transmembrane region" description="Helical" evidence="14">
    <location>
        <begin position="1112"/>
        <end position="1131"/>
    </location>
</feature>